<dbReference type="PANTHER" id="PTHR45752:SF171">
    <property type="entry name" value="TMV RESISTANCE PROTEIN N-LIKE"/>
    <property type="match status" value="1"/>
</dbReference>
<dbReference type="SMART" id="SM00369">
    <property type="entry name" value="LRR_TYP"/>
    <property type="match status" value="5"/>
</dbReference>
<dbReference type="InterPro" id="IPR003591">
    <property type="entry name" value="Leu-rich_rpt_typical-subtyp"/>
</dbReference>
<feature type="region of interest" description="Disordered" evidence="3">
    <location>
        <begin position="524"/>
        <end position="574"/>
    </location>
</feature>
<evidence type="ECO:0000313" key="5">
    <source>
        <dbReference type="EMBL" id="SPC96255.1"/>
    </source>
</evidence>
<feature type="domain" description="Disease resistance R13L4/SHOC-2-like LRR" evidence="4">
    <location>
        <begin position="217"/>
        <end position="285"/>
    </location>
</feature>
<keyword evidence="2" id="KW-0677">Repeat</keyword>
<dbReference type="InterPro" id="IPR050715">
    <property type="entry name" value="LRR-SigEffector_domain"/>
</dbReference>
<dbReference type="PANTHER" id="PTHR45752">
    <property type="entry name" value="LEUCINE-RICH REPEAT-CONTAINING"/>
    <property type="match status" value="1"/>
</dbReference>
<dbReference type="AlphaFoldDB" id="A0A2N9G9V9"/>
<dbReference type="InterPro" id="IPR032675">
    <property type="entry name" value="LRR_dom_sf"/>
</dbReference>
<evidence type="ECO:0000256" key="3">
    <source>
        <dbReference type="SAM" id="MobiDB-lite"/>
    </source>
</evidence>
<organism evidence="5">
    <name type="scientific">Fagus sylvatica</name>
    <name type="common">Beechnut</name>
    <dbReference type="NCBI Taxonomy" id="28930"/>
    <lineage>
        <taxon>Eukaryota</taxon>
        <taxon>Viridiplantae</taxon>
        <taxon>Streptophyta</taxon>
        <taxon>Embryophyta</taxon>
        <taxon>Tracheophyta</taxon>
        <taxon>Spermatophyta</taxon>
        <taxon>Magnoliopsida</taxon>
        <taxon>eudicotyledons</taxon>
        <taxon>Gunneridae</taxon>
        <taxon>Pentapetalae</taxon>
        <taxon>rosids</taxon>
        <taxon>fabids</taxon>
        <taxon>Fagales</taxon>
        <taxon>Fagaceae</taxon>
        <taxon>Fagus</taxon>
    </lineage>
</organism>
<dbReference type="Gene3D" id="3.80.10.10">
    <property type="entry name" value="Ribonuclease Inhibitor"/>
    <property type="match status" value="2"/>
</dbReference>
<accession>A0A2N9G9V9</accession>
<gene>
    <name evidence="5" type="ORF">FSB_LOCUS24137</name>
</gene>
<dbReference type="Pfam" id="PF23598">
    <property type="entry name" value="LRR_14"/>
    <property type="match status" value="2"/>
</dbReference>
<protein>
    <recommendedName>
        <fullName evidence="4">Disease resistance R13L4/SHOC-2-like LRR domain-containing protein</fullName>
    </recommendedName>
</protein>
<feature type="domain" description="Disease resistance R13L4/SHOC-2-like LRR" evidence="4">
    <location>
        <begin position="51"/>
        <end position="154"/>
    </location>
</feature>
<dbReference type="SUPFAM" id="SSF52047">
    <property type="entry name" value="RNI-like"/>
    <property type="match status" value="1"/>
</dbReference>
<reference evidence="5" key="1">
    <citation type="submission" date="2018-02" db="EMBL/GenBank/DDBJ databases">
        <authorList>
            <person name="Cohen D.B."/>
            <person name="Kent A.D."/>
        </authorList>
    </citation>
    <scope>NUCLEOTIDE SEQUENCE</scope>
</reference>
<dbReference type="EMBL" id="OIVN01001652">
    <property type="protein sequence ID" value="SPC96255.1"/>
    <property type="molecule type" value="Genomic_DNA"/>
</dbReference>
<proteinExistence type="predicted"/>
<evidence type="ECO:0000256" key="2">
    <source>
        <dbReference type="ARBA" id="ARBA00022737"/>
    </source>
</evidence>
<dbReference type="InterPro" id="IPR001611">
    <property type="entry name" value="Leu-rich_rpt"/>
</dbReference>
<name>A0A2N9G9V9_FAGSY</name>
<dbReference type="InterPro" id="IPR055414">
    <property type="entry name" value="LRR_R13L4/SHOC2-like"/>
</dbReference>
<sequence length="574" mass="64258">MESLVTLYLDGCSNVTKIPEFDGNMGCLQCLSLRDVAITELPSSVERLTGLKIFILENCKNLVCPPNTFCSFISLHILNLYGCSKLDELPENLGILEGLMILDLGGTAIIELPSSIGHLTSLTYLKIKECKDLLCLPSTICNLKSLEHLDLYGCSKLENLPKNIGNVKGLRTLILSGTAIKNVPSSIVLLAKLEILTFKKPAYSFDPNSTSHGLVGLTLPSLSGLTFLRELDLCDCNIWEIPNDIGCLSSLYKLDLSGNNFDSLPESIFELPHLGHLILEGCKRLRELPDIPSFTSQVNVNNCTNISLKRLPIEGDIPRRPRFRQLSLHCLNCFKLMENIQGQRCLVPDLVDTMSMPGSEISKWFSNERFSYESRGCRVNIQMPSYYRYDGLSIGICVLFGKSHQYPGERHLRCLLKVKGVSSIPYDIPFNEKYGKVESPHVWLCAPLLFVPSIPWRASSSLIYVPHYYLSHYRAFGSELSNDGLNQLQIEVSNLSNLSNPQQSLEVEKIRVCLTHEQDIEDGTVQQQQHHHDPDDSAAEGTRNKRSHDEDDGAGPSGEGYYNEEPQPKRIQRL</sequence>
<evidence type="ECO:0000259" key="4">
    <source>
        <dbReference type="Pfam" id="PF23598"/>
    </source>
</evidence>
<keyword evidence="1" id="KW-0433">Leucine-rich repeat</keyword>
<dbReference type="PROSITE" id="PS51450">
    <property type="entry name" value="LRR"/>
    <property type="match status" value="1"/>
</dbReference>
<evidence type="ECO:0000256" key="1">
    <source>
        <dbReference type="ARBA" id="ARBA00022614"/>
    </source>
</evidence>